<dbReference type="EMBL" id="QGNW01000026">
    <property type="protein sequence ID" value="RVX12942.1"/>
    <property type="molecule type" value="Genomic_DNA"/>
</dbReference>
<dbReference type="AlphaFoldDB" id="A0A438JVF5"/>
<organism evidence="6 7">
    <name type="scientific">Vitis vinifera</name>
    <name type="common">Grape</name>
    <dbReference type="NCBI Taxonomy" id="29760"/>
    <lineage>
        <taxon>Eukaryota</taxon>
        <taxon>Viridiplantae</taxon>
        <taxon>Streptophyta</taxon>
        <taxon>Embryophyta</taxon>
        <taxon>Tracheophyta</taxon>
        <taxon>Spermatophyta</taxon>
        <taxon>Magnoliopsida</taxon>
        <taxon>eudicotyledons</taxon>
        <taxon>Gunneridae</taxon>
        <taxon>Pentapetalae</taxon>
        <taxon>rosids</taxon>
        <taxon>Vitales</taxon>
        <taxon>Vitaceae</taxon>
        <taxon>Viteae</taxon>
        <taxon>Vitis</taxon>
    </lineage>
</organism>
<dbReference type="Proteomes" id="UP000288805">
    <property type="component" value="Unassembled WGS sequence"/>
</dbReference>
<evidence type="ECO:0000256" key="2">
    <source>
        <dbReference type="ARBA" id="ARBA00022845"/>
    </source>
</evidence>
<sequence>MLGNGMGYSSHDRVRNYVVQYVFEFPWAIVDILDQLEGNYGDLSLQKYSSNVVEKCLQHAGDEHRHCIIRELINNPRIDQIMQDPYGNYVIQAALNNSKGAIHAALIEVIRSHVHVLRTSPYGKKVLSCTSLKK</sequence>
<dbReference type="InterPro" id="IPR033133">
    <property type="entry name" value="PUM-HD"/>
</dbReference>
<feature type="repeat" description="Pumilio" evidence="4">
    <location>
        <begin position="35"/>
        <end position="70"/>
    </location>
</feature>
<dbReference type="Gene3D" id="1.25.10.10">
    <property type="entry name" value="Leucine-rich Repeat Variant"/>
    <property type="match status" value="1"/>
</dbReference>
<dbReference type="InterPro" id="IPR011989">
    <property type="entry name" value="ARM-like"/>
</dbReference>
<dbReference type="PROSITE" id="PS50302">
    <property type="entry name" value="PUM"/>
    <property type="match status" value="2"/>
</dbReference>
<comment type="caution">
    <text evidence="6">The sequence shown here is derived from an EMBL/GenBank/DDBJ whole genome shotgun (WGS) entry which is preliminary data.</text>
</comment>
<dbReference type="SMART" id="SM00025">
    <property type="entry name" value="Pumilio"/>
    <property type="match status" value="2"/>
</dbReference>
<dbReference type="GO" id="GO:0006417">
    <property type="term" value="P:regulation of translation"/>
    <property type="evidence" value="ECO:0007669"/>
    <property type="project" value="UniProtKB-KW"/>
</dbReference>
<feature type="domain" description="PUM-HD" evidence="5">
    <location>
        <begin position="1"/>
        <end position="134"/>
    </location>
</feature>
<dbReference type="InterPro" id="IPR016024">
    <property type="entry name" value="ARM-type_fold"/>
</dbReference>
<proteinExistence type="predicted"/>
<protein>
    <submittedName>
        <fullName evidence="6">Pumilio-like 12</fullName>
    </submittedName>
</protein>
<feature type="repeat" description="Pumilio" evidence="4">
    <location>
        <begin position="71"/>
        <end position="108"/>
    </location>
</feature>
<dbReference type="PROSITE" id="PS50303">
    <property type="entry name" value="PUM_HD"/>
    <property type="match status" value="1"/>
</dbReference>
<evidence type="ECO:0000256" key="3">
    <source>
        <dbReference type="ARBA" id="ARBA00022884"/>
    </source>
</evidence>
<keyword evidence="3" id="KW-0694">RNA-binding</keyword>
<name>A0A438JVF5_VITVI</name>
<dbReference type="InterPro" id="IPR001313">
    <property type="entry name" value="Pumilio_RNA-bd_rpt"/>
</dbReference>
<dbReference type="GO" id="GO:0003723">
    <property type="term" value="F:RNA binding"/>
    <property type="evidence" value="ECO:0007669"/>
    <property type="project" value="UniProtKB-KW"/>
</dbReference>
<evidence type="ECO:0000313" key="7">
    <source>
        <dbReference type="Proteomes" id="UP000288805"/>
    </source>
</evidence>
<evidence type="ECO:0000256" key="4">
    <source>
        <dbReference type="PROSITE-ProRule" id="PRU00317"/>
    </source>
</evidence>
<dbReference type="SUPFAM" id="SSF48371">
    <property type="entry name" value="ARM repeat"/>
    <property type="match status" value="1"/>
</dbReference>
<evidence type="ECO:0000259" key="5">
    <source>
        <dbReference type="PROSITE" id="PS50303"/>
    </source>
</evidence>
<dbReference type="PANTHER" id="PTHR12537">
    <property type="entry name" value="RNA BINDING PROTEIN PUMILIO-RELATED"/>
    <property type="match status" value="1"/>
</dbReference>
<keyword evidence="1" id="KW-0677">Repeat</keyword>
<accession>A0A438JVF5</accession>
<evidence type="ECO:0000313" key="6">
    <source>
        <dbReference type="EMBL" id="RVX12942.1"/>
    </source>
</evidence>
<dbReference type="PANTHER" id="PTHR12537:SF147">
    <property type="entry name" value="PUMILIO HOMOLOG 12"/>
    <property type="match status" value="1"/>
</dbReference>
<evidence type="ECO:0000256" key="1">
    <source>
        <dbReference type="ARBA" id="ARBA00022737"/>
    </source>
</evidence>
<keyword evidence="2" id="KW-0810">Translation regulation</keyword>
<dbReference type="Pfam" id="PF00806">
    <property type="entry name" value="PUF"/>
    <property type="match status" value="2"/>
</dbReference>
<gene>
    <name evidence="6" type="primary">APUM12_4</name>
    <name evidence="6" type="ORF">CK203_009758</name>
</gene>
<reference evidence="6 7" key="1">
    <citation type="journal article" date="2018" name="PLoS Genet.">
        <title>Population sequencing reveals clonal diversity and ancestral inbreeding in the grapevine cultivar Chardonnay.</title>
        <authorList>
            <person name="Roach M.J."/>
            <person name="Johnson D.L."/>
            <person name="Bohlmann J."/>
            <person name="van Vuuren H.J."/>
            <person name="Jones S.J."/>
            <person name="Pretorius I.S."/>
            <person name="Schmidt S.A."/>
            <person name="Borneman A.R."/>
        </authorList>
    </citation>
    <scope>NUCLEOTIDE SEQUENCE [LARGE SCALE GENOMIC DNA]</scope>
    <source>
        <strain evidence="7">cv. Chardonnay</strain>
        <tissue evidence="6">Leaf</tissue>
    </source>
</reference>